<proteinExistence type="predicted"/>
<keyword evidence="1" id="KW-0732">Signal</keyword>
<feature type="chain" id="PRO_5040499982" evidence="1">
    <location>
        <begin position="26"/>
        <end position="64"/>
    </location>
</feature>
<dbReference type="Gramene" id="TRITD5Bv1G242250.1">
    <property type="protein sequence ID" value="TRITD5Bv1G242250.1"/>
    <property type="gene ID" value="TRITD5Bv1G242250"/>
</dbReference>
<evidence type="ECO:0000313" key="2">
    <source>
        <dbReference type="EMBL" id="VAI39896.1"/>
    </source>
</evidence>
<gene>
    <name evidence="2" type="ORF">TRITD_5Bv1G242250</name>
</gene>
<dbReference type="EMBL" id="LT934120">
    <property type="protein sequence ID" value="VAI39896.1"/>
    <property type="molecule type" value="Genomic_DNA"/>
</dbReference>
<protein>
    <submittedName>
        <fullName evidence="2">Uncharacterized protein</fullName>
    </submittedName>
</protein>
<name>A0A9R0XNQ0_TRITD</name>
<keyword evidence="3" id="KW-1185">Reference proteome</keyword>
<organism evidence="2 3">
    <name type="scientific">Triticum turgidum subsp. durum</name>
    <name type="common">Durum wheat</name>
    <name type="synonym">Triticum durum</name>
    <dbReference type="NCBI Taxonomy" id="4567"/>
    <lineage>
        <taxon>Eukaryota</taxon>
        <taxon>Viridiplantae</taxon>
        <taxon>Streptophyta</taxon>
        <taxon>Embryophyta</taxon>
        <taxon>Tracheophyta</taxon>
        <taxon>Spermatophyta</taxon>
        <taxon>Magnoliopsida</taxon>
        <taxon>Liliopsida</taxon>
        <taxon>Poales</taxon>
        <taxon>Poaceae</taxon>
        <taxon>BOP clade</taxon>
        <taxon>Pooideae</taxon>
        <taxon>Triticodae</taxon>
        <taxon>Triticeae</taxon>
        <taxon>Triticinae</taxon>
        <taxon>Triticum</taxon>
    </lineage>
</organism>
<dbReference type="AlphaFoldDB" id="A0A9R0XNQ0"/>
<evidence type="ECO:0000313" key="3">
    <source>
        <dbReference type="Proteomes" id="UP000324705"/>
    </source>
</evidence>
<accession>A0A9R0XNQ0</accession>
<reference evidence="2 3" key="1">
    <citation type="submission" date="2017-09" db="EMBL/GenBank/DDBJ databases">
        <authorList>
            <consortium name="International Durum Wheat Genome Sequencing Consortium (IDWGSC)"/>
            <person name="Milanesi L."/>
        </authorList>
    </citation>
    <scope>NUCLEOTIDE SEQUENCE [LARGE SCALE GENOMIC DNA]</scope>
    <source>
        <strain evidence="3">cv. Svevo</strain>
    </source>
</reference>
<sequence>MAAGTGQVPPLLAVAAALTVALLYTAPFSKGPGGEGCSLLPHGHFWIASQRVVVLGRVSPAAGF</sequence>
<feature type="signal peptide" evidence="1">
    <location>
        <begin position="1"/>
        <end position="25"/>
    </location>
</feature>
<evidence type="ECO:0000256" key="1">
    <source>
        <dbReference type="SAM" id="SignalP"/>
    </source>
</evidence>
<dbReference type="Proteomes" id="UP000324705">
    <property type="component" value="Chromosome 5B"/>
</dbReference>